<dbReference type="InterPro" id="IPR041715">
    <property type="entry name" value="HisRS-like_core"/>
</dbReference>
<dbReference type="PANTHER" id="PTHR43707:SF1">
    <property type="entry name" value="HISTIDINE--TRNA LIGASE, MITOCHONDRIAL-RELATED"/>
    <property type="match status" value="1"/>
</dbReference>
<organism evidence="7">
    <name type="scientific">Osmundaria fimbriata</name>
    <name type="common">Red alga</name>
    <name type="synonym">Delesseria fimbriata</name>
    <dbReference type="NCBI Taxonomy" id="228265"/>
    <lineage>
        <taxon>Eukaryota</taxon>
        <taxon>Rhodophyta</taxon>
        <taxon>Florideophyceae</taxon>
        <taxon>Rhodymeniophycidae</taxon>
        <taxon>Ceramiales</taxon>
        <taxon>Rhodomelaceae</taxon>
        <taxon>Amansieae</taxon>
        <taxon>Osmundaria</taxon>
    </lineage>
</organism>
<dbReference type="Pfam" id="PF13393">
    <property type="entry name" value="tRNA-synt_His"/>
    <property type="match status" value="1"/>
</dbReference>
<feature type="domain" description="Aminoacyl-transfer RNA synthetases class-II family profile" evidence="6">
    <location>
        <begin position="1"/>
        <end position="311"/>
    </location>
</feature>
<dbReference type="GO" id="GO:0006427">
    <property type="term" value="P:histidyl-tRNA aminoacylation"/>
    <property type="evidence" value="ECO:0007669"/>
    <property type="project" value="UniProtKB-UniRule"/>
</dbReference>
<evidence type="ECO:0000256" key="4">
    <source>
        <dbReference type="HAMAP-Rule" id="MF_00127"/>
    </source>
</evidence>
<dbReference type="SUPFAM" id="SSF52954">
    <property type="entry name" value="Class II aaRS ABD-related"/>
    <property type="match status" value="1"/>
</dbReference>
<dbReference type="InterPro" id="IPR045864">
    <property type="entry name" value="aa-tRNA-synth_II/BPL/LPL"/>
</dbReference>
<feature type="binding site" evidence="5">
    <location>
        <position position="110"/>
    </location>
    <ligand>
        <name>L-histidine</name>
        <dbReference type="ChEBI" id="CHEBI:57595"/>
    </ligand>
</feature>
<dbReference type="EC" id="6.1.1.21" evidence="4"/>
<dbReference type="PROSITE" id="PS50862">
    <property type="entry name" value="AA_TRNA_LIGASE_II"/>
    <property type="match status" value="1"/>
</dbReference>
<dbReference type="SUPFAM" id="SSF55681">
    <property type="entry name" value="Class II aaRS and biotin synthetases"/>
    <property type="match status" value="1"/>
</dbReference>
<dbReference type="Gene3D" id="3.30.930.10">
    <property type="entry name" value="Bira Bifunctional Protein, Domain 2"/>
    <property type="match status" value="1"/>
</dbReference>
<sequence>MQPLRGTKDILPYEIKFWQHIYNIASKILFINNYHEIRTPVIESTELFHRSIGNFTDIVSKEMYSFIDQGDRNITLRPEGTASIARAFISNKLYSNNRINRFWYFGPMFRYERPQKGRQRQFHQLGIECIGSSSPIADIEVIRLAIKILDELQHKEYIVEINSIGNIEERNKYTTLLRNYLNKYVNDLDEDSKKRLVNNPLRILDTKDPRTQEIILKAPKLKECLTLESINHFNNVCQHLNSLNIPYQINDNLVRGLDYYNYTAFEIKTTSKNAQNTICGGGRYDQLIEQLGGPKTPSVGWAIGLERLLLITKETLSLQNQYITIYIIYKNDQINDDLWKIIKVIEKLKINFELDLSNNNLYKQLKKASQRKSKICLILGEDEINNQYVTVKWINTSTQQRIKIHQLYNYLKYLKKHYLNLT</sequence>
<dbReference type="GO" id="GO:0004821">
    <property type="term" value="F:histidine-tRNA ligase activity"/>
    <property type="evidence" value="ECO:0007669"/>
    <property type="project" value="UniProtKB-UniRule"/>
</dbReference>
<evidence type="ECO:0000256" key="5">
    <source>
        <dbReference type="PIRSR" id="PIRSR001549-1"/>
    </source>
</evidence>
<dbReference type="CDD" id="cd00773">
    <property type="entry name" value="HisRS-like_core"/>
    <property type="match status" value="1"/>
</dbReference>
<dbReference type="RefSeq" id="YP_009392371.1">
    <property type="nucleotide sequence ID" value="NC_035262.1"/>
</dbReference>
<dbReference type="EMBL" id="MF101415">
    <property type="protein sequence ID" value="ARW60933.1"/>
    <property type="molecule type" value="Genomic_DNA"/>
</dbReference>
<dbReference type="InterPro" id="IPR015807">
    <property type="entry name" value="His-tRNA-ligase"/>
</dbReference>
<evidence type="ECO:0000256" key="1">
    <source>
        <dbReference type="ARBA" id="ARBA00008226"/>
    </source>
</evidence>
<comment type="similarity">
    <text evidence="1 4">Belongs to the class-II aminoacyl-tRNA synthetase family.</text>
</comment>
<dbReference type="InterPro" id="IPR004516">
    <property type="entry name" value="HisRS/HisZ"/>
</dbReference>
<dbReference type="InterPro" id="IPR004154">
    <property type="entry name" value="Anticodon-bd"/>
</dbReference>
<dbReference type="GO" id="GO:0005524">
    <property type="term" value="F:ATP binding"/>
    <property type="evidence" value="ECO:0007669"/>
    <property type="project" value="UniProtKB-UniRule"/>
</dbReference>
<accession>A0A1Z1M511</accession>
<dbReference type="HAMAP" id="MF_00127">
    <property type="entry name" value="His_tRNA_synth"/>
    <property type="match status" value="1"/>
</dbReference>
<dbReference type="GO" id="GO:0009507">
    <property type="term" value="C:chloroplast"/>
    <property type="evidence" value="ECO:0007669"/>
    <property type="project" value="UniProtKB-SubCell"/>
</dbReference>
<comment type="catalytic activity">
    <reaction evidence="3 4">
        <text>tRNA(His) + L-histidine + ATP = L-histidyl-tRNA(His) + AMP + diphosphate + H(+)</text>
        <dbReference type="Rhea" id="RHEA:17313"/>
        <dbReference type="Rhea" id="RHEA-COMP:9665"/>
        <dbReference type="Rhea" id="RHEA-COMP:9689"/>
        <dbReference type="ChEBI" id="CHEBI:15378"/>
        <dbReference type="ChEBI" id="CHEBI:30616"/>
        <dbReference type="ChEBI" id="CHEBI:33019"/>
        <dbReference type="ChEBI" id="CHEBI:57595"/>
        <dbReference type="ChEBI" id="CHEBI:78442"/>
        <dbReference type="ChEBI" id="CHEBI:78527"/>
        <dbReference type="ChEBI" id="CHEBI:456215"/>
        <dbReference type="EC" id="6.1.1.21"/>
    </reaction>
</comment>
<keyword evidence="4" id="KW-0030">Aminoacyl-tRNA synthetase</keyword>
<keyword evidence="7" id="KW-0934">Plastid</keyword>
<dbReference type="Gene3D" id="3.40.50.800">
    <property type="entry name" value="Anticodon-binding domain"/>
    <property type="match status" value="1"/>
</dbReference>
<evidence type="ECO:0000259" key="6">
    <source>
        <dbReference type="PROSITE" id="PS50862"/>
    </source>
</evidence>
<geneLocation type="chloroplast" evidence="7"/>
<dbReference type="AlphaFoldDB" id="A0A1Z1M511"/>
<dbReference type="InterPro" id="IPR036621">
    <property type="entry name" value="Anticodon-bd_dom_sf"/>
</dbReference>
<feature type="binding site" evidence="5">
    <location>
        <position position="124"/>
    </location>
    <ligand>
        <name>L-histidine</name>
        <dbReference type="ChEBI" id="CHEBI:57595"/>
    </ligand>
</feature>
<evidence type="ECO:0000256" key="3">
    <source>
        <dbReference type="ARBA" id="ARBA00047639"/>
    </source>
</evidence>
<dbReference type="PIRSF" id="PIRSF001549">
    <property type="entry name" value="His-tRNA_synth"/>
    <property type="match status" value="1"/>
</dbReference>
<keyword evidence="2 4" id="KW-0547">Nucleotide-binding</keyword>
<feature type="binding site" evidence="5">
    <location>
        <position position="128"/>
    </location>
    <ligand>
        <name>L-histidine</name>
        <dbReference type="ChEBI" id="CHEBI:57595"/>
    </ligand>
</feature>
<comment type="subcellular location">
    <subcellularLocation>
        <location evidence="4">Plastid</location>
        <location evidence="4">Chloroplast</location>
    </subcellularLocation>
</comment>
<dbReference type="PANTHER" id="PTHR43707">
    <property type="entry name" value="HISTIDYL-TRNA SYNTHETASE"/>
    <property type="match status" value="1"/>
</dbReference>
<dbReference type="Pfam" id="PF03129">
    <property type="entry name" value="HGTP_anticodon"/>
    <property type="match status" value="1"/>
</dbReference>
<dbReference type="InterPro" id="IPR006195">
    <property type="entry name" value="aa-tRNA-synth_II"/>
</dbReference>
<gene>
    <name evidence="7" type="primary">syh</name>
    <name evidence="4" type="synonym">hisS</name>
</gene>
<feature type="binding site" evidence="5">
    <location>
        <position position="255"/>
    </location>
    <ligand>
        <name>L-histidine</name>
        <dbReference type="ChEBI" id="CHEBI:57595"/>
    </ligand>
</feature>
<keyword evidence="4" id="KW-0648">Protein biosynthesis</keyword>
<dbReference type="GeneID" id="33353891"/>
<name>A0A1Z1M511_OSMFI</name>
<evidence type="ECO:0000313" key="7">
    <source>
        <dbReference type="EMBL" id="ARW60933.1"/>
    </source>
</evidence>
<reference evidence="7" key="1">
    <citation type="journal article" date="2017" name="J. Phycol.">
        <title>Analysis of chloroplast genomes and a supermatrix inform reclassification of the Rhodomelaceae (Rhodophyta).</title>
        <authorList>
            <person name="Diaz-Tapia P."/>
            <person name="Maggs C.A."/>
            <person name="West J.A."/>
            <person name="Verbruggen H."/>
        </authorList>
    </citation>
    <scope>NUCLEOTIDE SEQUENCE</scope>
    <source>
        <strain evidence="7">JW2841</strain>
    </source>
</reference>
<feature type="binding site" evidence="5">
    <location>
        <begin position="79"/>
        <end position="81"/>
    </location>
    <ligand>
        <name>L-histidine</name>
        <dbReference type="ChEBI" id="CHEBI:57595"/>
    </ligand>
</feature>
<protein>
    <recommendedName>
        <fullName evidence="4">Histidine--tRNA ligase, chloroplastic</fullName>
        <ecNumber evidence="4">6.1.1.21</ecNumber>
    </recommendedName>
    <alternativeName>
        <fullName evidence="4">Histidyl-tRNA synthetase</fullName>
        <shortName evidence="4">HisRS</shortName>
    </alternativeName>
</protein>
<evidence type="ECO:0000256" key="2">
    <source>
        <dbReference type="ARBA" id="ARBA00022741"/>
    </source>
</evidence>
<keyword evidence="7" id="KW-0150">Chloroplast</keyword>
<dbReference type="NCBIfam" id="TIGR00442">
    <property type="entry name" value="hisS"/>
    <property type="match status" value="1"/>
</dbReference>
<keyword evidence="4" id="KW-0067">ATP-binding</keyword>
<proteinExistence type="inferred from homology"/>
<keyword evidence="4 7" id="KW-0436">Ligase</keyword>
<feature type="binding site" evidence="5">
    <location>
        <begin position="259"/>
        <end position="260"/>
    </location>
    <ligand>
        <name>L-histidine</name>
        <dbReference type="ChEBI" id="CHEBI:57595"/>
    </ligand>
</feature>